<reference evidence="3 4" key="1">
    <citation type="submission" date="2013-09" db="EMBL/GenBank/DDBJ databases">
        <authorList>
            <consortium name="DOE Joint Genome Institute"/>
            <person name="Klenk H.-P."/>
            <person name="Huntemann M."/>
            <person name="Han J."/>
            <person name="Chen A."/>
            <person name="Kyrpides N."/>
            <person name="Mavromatis K."/>
            <person name="Markowitz V."/>
            <person name="Palaniappan K."/>
            <person name="Ivanova N."/>
            <person name="Schaumberg A."/>
            <person name="Pati A."/>
            <person name="Liolios K."/>
            <person name="Nordberg H.P."/>
            <person name="Cantor M.N."/>
            <person name="Hua S.X."/>
            <person name="Woyke T."/>
        </authorList>
    </citation>
    <scope>NUCLEOTIDE SEQUENCE [LARGE SCALE GENOMIC DNA]</scope>
    <source>
        <strain evidence="3 4">DSM 14336</strain>
    </source>
</reference>
<protein>
    <recommendedName>
        <fullName evidence="2">Guanylate cyclase domain-containing protein</fullName>
    </recommendedName>
</protein>
<dbReference type="STRING" id="999552.METH_02290"/>
<feature type="transmembrane region" description="Helical" evidence="1">
    <location>
        <begin position="199"/>
        <end position="219"/>
    </location>
</feature>
<feature type="domain" description="Guanylate cyclase" evidence="2">
    <location>
        <begin position="11"/>
        <end position="119"/>
    </location>
</feature>
<dbReference type="Gene3D" id="1.25.40.10">
    <property type="entry name" value="Tetratricopeptide repeat domain"/>
    <property type="match status" value="1"/>
</dbReference>
<keyword evidence="1" id="KW-0812">Transmembrane</keyword>
<dbReference type="PROSITE" id="PS50125">
    <property type="entry name" value="GUANYLATE_CYCLASE_2"/>
    <property type="match status" value="1"/>
</dbReference>
<name>V9VY26_9RHOB</name>
<dbReference type="RefSeq" id="WP_024088775.1">
    <property type="nucleotide sequence ID" value="NC_023135.1"/>
</dbReference>
<organism evidence="3 4">
    <name type="scientific">Leisingera methylohalidivorans DSM 14336</name>
    <dbReference type="NCBI Taxonomy" id="999552"/>
    <lineage>
        <taxon>Bacteria</taxon>
        <taxon>Pseudomonadati</taxon>
        <taxon>Pseudomonadota</taxon>
        <taxon>Alphaproteobacteria</taxon>
        <taxon>Rhodobacterales</taxon>
        <taxon>Roseobacteraceae</taxon>
        <taxon>Leisingera</taxon>
    </lineage>
</organism>
<accession>V9VY26</accession>
<keyword evidence="1" id="KW-1133">Transmembrane helix</keyword>
<dbReference type="GO" id="GO:0006171">
    <property type="term" value="P:cAMP biosynthetic process"/>
    <property type="evidence" value="ECO:0007669"/>
    <property type="project" value="TreeGrafter"/>
</dbReference>
<dbReference type="CDD" id="cd07302">
    <property type="entry name" value="CHD"/>
    <property type="match status" value="1"/>
</dbReference>
<gene>
    <name evidence="3" type="ORF">METH_02290</name>
</gene>
<dbReference type="PANTHER" id="PTHR43081">
    <property type="entry name" value="ADENYLATE CYCLASE, TERMINAL-DIFFERENTIATION SPECIFIC-RELATED"/>
    <property type="match status" value="1"/>
</dbReference>
<evidence type="ECO:0000259" key="2">
    <source>
        <dbReference type="PROSITE" id="PS50125"/>
    </source>
</evidence>
<dbReference type="AlphaFoldDB" id="V9VY26"/>
<evidence type="ECO:0000313" key="4">
    <source>
        <dbReference type="Proteomes" id="UP000018780"/>
    </source>
</evidence>
<evidence type="ECO:0000256" key="1">
    <source>
        <dbReference type="SAM" id="Phobius"/>
    </source>
</evidence>
<dbReference type="Proteomes" id="UP000018780">
    <property type="component" value="Chromosome"/>
</dbReference>
<dbReference type="InterPro" id="IPR029787">
    <property type="entry name" value="Nucleotide_cyclase"/>
</dbReference>
<dbReference type="PATRIC" id="fig|999552.6.peg.456"/>
<dbReference type="GO" id="GO:0004016">
    <property type="term" value="F:adenylate cyclase activity"/>
    <property type="evidence" value="ECO:0007669"/>
    <property type="project" value="UniProtKB-ARBA"/>
</dbReference>
<dbReference type="InterPro" id="IPR011990">
    <property type="entry name" value="TPR-like_helical_dom_sf"/>
</dbReference>
<dbReference type="InterPro" id="IPR019734">
    <property type="entry name" value="TPR_rpt"/>
</dbReference>
<sequence>MSDKPQRRLAAIFVLDVSGFSRLMAEDETGTLNQVLAQQQSLIAPVIRSHEGRIIKLMGDGVLAIFPSVISAVEAAAGIQAAAARNRHLQLRIGITLGEVLIAQGDIYGDDVNIAARLEALAPVGGVALSAEAYGQVRGRIPYAFEDLGLHEVKNIPAPVQVYVLGDELTSLPSLHPAAAPEKAVGAVSSPRRRAGRPVWLALAALTVLAAAGGGWWAAGMPGLQGAWQTSSGAEQARPLVAVLPFTAASASPELAQAVTGEVIRALAAVPGLAVVAPASSGAAAGLPPDQAAKLLGTEFLVSGHLPAAPLQGIRLDIRSPSGQAALPPRPQSSLSGLASAVAADILSSFSQPVPEAAAAAVPDQALMQLLAARSELAAGRQHEARLAVEQALQLVPGLAEARVLQAELDLDFLTGPLARLPQRAAKAAQLLEGLPETPGTLRIRALAAQFGGAPDTALTHAQALKRSFPNDADGHLLRAWLLQAEGQGAAAEDAYATALRLNPVPPALYHSLRASMLFDAGQVGAAVDTAGAALALEPRAQLAQAVLCAGLATLGRFDEAGSACAQLLAAGLTLDQAAGAFPYGAGAGPGSARQRLRTGFSLAGLPGRP</sequence>
<dbReference type="EMBL" id="CP006773">
    <property type="protein sequence ID" value="AHD02838.1"/>
    <property type="molecule type" value="Genomic_DNA"/>
</dbReference>
<evidence type="ECO:0000313" key="3">
    <source>
        <dbReference type="EMBL" id="AHD02838.1"/>
    </source>
</evidence>
<dbReference type="SUPFAM" id="SSF48452">
    <property type="entry name" value="TPR-like"/>
    <property type="match status" value="1"/>
</dbReference>
<dbReference type="GO" id="GO:0035556">
    <property type="term" value="P:intracellular signal transduction"/>
    <property type="evidence" value="ECO:0007669"/>
    <property type="project" value="InterPro"/>
</dbReference>
<dbReference type="SMART" id="SM00028">
    <property type="entry name" value="TPR"/>
    <property type="match status" value="3"/>
</dbReference>
<proteinExistence type="predicted"/>
<dbReference type="SUPFAM" id="SSF55073">
    <property type="entry name" value="Nucleotide cyclase"/>
    <property type="match status" value="1"/>
</dbReference>
<keyword evidence="4" id="KW-1185">Reference proteome</keyword>
<dbReference type="PANTHER" id="PTHR43081:SF19">
    <property type="entry name" value="PH-SENSITIVE ADENYLATE CYCLASE RV1264"/>
    <property type="match status" value="1"/>
</dbReference>
<dbReference type="HOGENOM" id="CLU_019981_0_0_5"/>
<dbReference type="InterPro" id="IPR001054">
    <property type="entry name" value="A/G_cyclase"/>
</dbReference>
<dbReference type="Gene3D" id="3.30.70.1230">
    <property type="entry name" value="Nucleotide cyclase"/>
    <property type="match status" value="1"/>
</dbReference>
<dbReference type="KEGG" id="lmd:METH_02290"/>
<dbReference type="OrthoDB" id="7374210at2"/>
<keyword evidence="1" id="KW-0472">Membrane</keyword>
<dbReference type="Pfam" id="PF00211">
    <property type="entry name" value="Guanylate_cyc"/>
    <property type="match status" value="1"/>
</dbReference>
<dbReference type="InterPro" id="IPR050697">
    <property type="entry name" value="Adenylyl/Guanylyl_Cyclase_3/4"/>
</dbReference>